<dbReference type="Gene3D" id="2.60.120.890">
    <property type="entry name" value="BT2081, beta-jelly-roll domain"/>
    <property type="match status" value="1"/>
</dbReference>
<keyword evidence="1" id="KW-0732">Signal</keyword>
<dbReference type="InterPro" id="IPR025112">
    <property type="entry name" value="PCMD"/>
</dbReference>
<proteinExistence type="predicted"/>
<sequence length="353" mass="38756">MKIFFSFFMLLLLLNSCIKDAPKNPEADIESFNIPAELTTGATVIDQANRKILVYLTQEAYENGISPTLTLSKNARVSPASGEKIIFTPGRTISYTVTAERSENQKTYTLQVVNLGNWKFDFEHWQQHPTDKYEYPVEDDMSSVWSSGNQGVAISGVPKEPGAYPTRSTTDGYLSTKAAEMVTIKGTALSAFVGIYLYAGSLFTGNFNPAVVLVNPLAATEFGEPYQGLPDRFSGYYKYTPGAAYQDENQNIIAGKTDECSIYAVLFEGTERLNGTNIANSERIVARAVLADGSMKADFTKFDLPFVYKTGWTAQPGTKLMLAIVASSSKEGDHYRGSLGSRLVIDHLSIQPK</sequence>
<evidence type="ECO:0000256" key="1">
    <source>
        <dbReference type="SAM" id="SignalP"/>
    </source>
</evidence>
<organism evidence="3 4">
    <name type="scientific">Pedobacter kyungheensis</name>
    <dbReference type="NCBI Taxonomy" id="1069985"/>
    <lineage>
        <taxon>Bacteria</taxon>
        <taxon>Pseudomonadati</taxon>
        <taxon>Bacteroidota</taxon>
        <taxon>Sphingobacteriia</taxon>
        <taxon>Sphingobacteriales</taxon>
        <taxon>Sphingobacteriaceae</taxon>
        <taxon>Pedobacter</taxon>
    </lineage>
</organism>
<dbReference type="Gene3D" id="2.60.40.2340">
    <property type="match status" value="1"/>
</dbReference>
<reference evidence="3 4" key="1">
    <citation type="submission" date="2014-10" db="EMBL/GenBank/DDBJ databases">
        <title>Pedobacter Kyungheensis.</title>
        <authorList>
            <person name="Anderson B.M."/>
            <person name="Newman J.D."/>
        </authorList>
    </citation>
    <scope>NUCLEOTIDE SEQUENCE [LARGE SCALE GENOMIC DNA]</scope>
    <source>
        <strain evidence="3 4">KACC 16221</strain>
    </source>
</reference>
<evidence type="ECO:0000313" key="3">
    <source>
        <dbReference type="EMBL" id="KIA96141.1"/>
    </source>
</evidence>
<feature type="chain" id="PRO_5002143507" description="Putative carbohydrate metabolism domain-containing protein" evidence="1">
    <location>
        <begin position="22"/>
        <end position="353"/>
    </location>
</feature>
<accession>A0A0C1DET5</accession>
<dbReference type="Pfam" id="PF13201">
    <property type="entry name" value="PCMD"/>
    <property type="match status" value="1"/>
</dbReference>
<dbReference type="EMBL" id="JSYN01000003">
    <property type="protein sequence ID" value="KIA96141.1"/>
    <property type="molecule type" value="Genomic_DNA"/>
</dbReference>
<name>A0A0C1DET5_9SPHI</name>
<comment type="caution">
    <text evidence="3">The sequence shown here is derived from an EMBL/GenBank/DDBJ whole genome shotgun (WGS) entry which is preliminary data.</text>
</comment>
<evidence type="ECO:0000259" key="2">
    <source>
        <dbReference type="Pfam" id="PF13201"/>
    </source>
</evidence>
<feature type="signal peptide" evidence="1">
    <location>
        <begin position="1"/>
        <end position="21"/>
    </location>
</feature>
<gene>
    <name evidence="3" type="ORF">OC25_03350</name>
</gene>
<evidence type="ECO:0000313" key="4">
    <source>
        <dbReference type="Proteomes" id="UP000031246"/>
    </source>
</evidence>
<dbReference type="RefSeq" id="WP_039471775.1">
    <property type="nucleotide sequence ID" value="NZ_JSYN01000003.1"/>
</dbReference>
<dbReference type="OrthoDB" id="713122at2"/>
<protein>
    <recommendedName>
        <fullName evidence="2">Putative carbohydrate metabolism domain-containing protein</fullName>
    </recommendedName>
</protein>
<dbReference type="Proteomes" id="UP000031246">
    <property type="component" value="Unassembled WGS sequence"/>
</dbReference>
<dbReference type="InterPro" id="IPR038653">
    <property type="entry name" value="Put_CMD_sf"/>
</dbReference>
<keyword evidence="4" id="KW-1185">Reference proteome</keyword>
<feature type="domain" description="Putative carbohydrate metabolism" evidence="2">
    <location>
        <begin position="121"/>
        <end position="350"/>
    </location>
</feature>
<dbReference type="AlphaFoldDB" id="A0A0C1DET5"/>